<name>A0ACB9K3Q0_9ASTR</name>
<keyword evidence="2" id="KW-1185">Reference proteome</keyword>
<protein>
    <submittedName>
        <fullName evidence="1">Uncharacterized protein</fullName>
    </submittedName>
</protein>
<proteinExistence type="predicted"/>
<comment type="caution">
    <text evidence="1">The sequence shown here is derived from an EMBL/GenBank/DDBJ whole genome shotgun (WGS) entry which is preliminary data.</text>
</comment>
<organism evidence="1 2">
    <name type="scientific">Smallanthus sonchifolius</name>
    <dbReference type="NCBI Taxonomy" id="185202"/>
    <lineage>
        <taxon>Eukaryota</taxon>
        <taxon>Viridiplantae</taxon>
        <taxon>Streptophyta</taxon>
        <taxon>Embryophyta</taxon>
        <taxon>Tracheophyta</taxon>
        <taxon>Spermatophyta</taxon>
        <taxon>Magnoliopsida</taxon>
        <taxon>eudicotyledons</taxon>
        <taxon>Gunneridae</taxon>
        <taxon>Pentapetalae</taxon>
        <taxon>asterids</taxon>
        <taxon>campanulids</taxon>
        <taxon>Asterales</taxon>
        <taxon>Asteraceae</taxon>
        <taxon>Asteroideae</taxon>
        <taxon>Heliantheae alliance</taxon>
        <taxon>Millerieae</taxon>
        <taxon>Smallanthus</taxon>
    </lineage>
</organism>
<reference evidence="1 2" key="2">
    <citation type="journal article" date="2022" name="Mol. Ecol. Resour.">
        <title>The genomes of chicory, endive, great burdock and yacon provide insights into Asteraceae paleo-polyploidization history and plant inulin production.</title>
        <authorList>
            <person name="Fan W."/>
            <person name="Wang S."/>
            <person name="Wang H."/>
            <person name="Wang A."/>
            <person name="Jiang F."/>
            <person name="Liu H."/>
            <person name="Zhao H."/>
            <person name="Xu D."/>
            <person name="Zhang Y."/>
        </authorList>
    </citation>
    <scope>NUCLEOTIDE SEQUENCE [LARGE SCALE GENOMIC DNA]</scope>
    <source>
        <strain evidence="2">cv. Yunnan</strain>
        <tissue evidence="1">Leaves</tissue>
    </source>
</reference>
<gene>
    <name evidence="1" type="ORF">L1987_00944</name>
</gene>
<evidence type="ECO:0000313" key="1">
    <source>
        <dbReference type="EMBL" id="KAI3826884.1"/>
    </source>
</evidence>
<dbReference type="EMBL" id="CM042018">
    <property type="protein sequence ID" value="KAI3826884.1"/>
    <property type="molecule type" value="Genomic_DNA"/>
</dbReference>
<evidence type="ECO:0000313" key="2">
    <source>
        <dbReference type="Proteomes" id="UP001056120"/>
    </source>
</evidence>
<accession>A0ACB9K3Q0</accession>
<sequence length="145" mass="16759">MAKDGFKSYKSNLNVPQRRMSRFAYSVENAVARERVRNQAPTVVLPRYNERNSHNSVLLQPFIKAYVDPESTELVVERGANLEPMRMYELVQMKCLTDEDILALAFMNIHCKPKFEGGAKEYMTLIKKLENIVRGILDHQPMGRL</sequence>
<dbReference type="Proteomes" id="UP001056120">
    <property type="component" value="Linkage Group LG01"/>
</dbReference>
<reference evidence="2" key="1">
    <citation type="journal article" date="2022" name="Mol. Ecol. Resour.">
        <title>The genomes of chicory, endive, great burdock and yacon provide insights into Asteraceae palaeo-polyploidization history and plant inulin production.</title>
        <authorList>
            <person name="Fan W."/>
            <person name="Wang S."/>
            <person name="Wang H."/>
            <person name="Wang A."/>
            <person name="Jiang F."/>
            <person name="Liu H."/>
            <person name="Zhao H."/>
            <person name="Xu D."/>
            <person name="Zhang Y."/>
        </authorList>
    </citation>
    <scope>NUCLEOTIDE SEQUENCE [LARGE SCALE GENOMIC DNA]</scope>
    <source>
        <strain evidence="2">cv. Yunnan</strain>
    </source>
</reference>